<dbReference type="EMBL" id="JABSTU010000004">
    <property type="protein sequence ID" value="KAH8033056.1"/>
    <property type="molecule type" value="Genomic_DNA"/>
</dbReference>
<organism evidence="2 3">
    <name type="scientific">Rhipicephalus microplus</name>
    <name type="common">Cattle tick</name>
    <name type="synonym">Boophilus microplus</name>
    <dbReference type="NCBI Taxonomy" id="6941"/>
    <lineage>
        <taxon>Eukaryota</taxon>
        <taxon>Metazoa</taxon>
        <taxon>Ecdysozoa</taxon>
        <taxon>Arthropoda</taxon>
        <taxon>Chelicerata</taxon>
        <taxon>Arachnida</taxon>
        <taxon>Acari</taxon>
        <taxon>Parasitiformes</taxon>
        <taxon>Ixodida</taxon>
        <taxon>Ixodoidea</taxon>
        <taxon>Ixodidae</taxon>
        <taxon>Rhipicephalinae</taxon>
        <taxon>Rhipicephalus</taxon>
        <taxon>Boophilus</taxon>
    </lineage>
</organism>
<dbReference type="Proteomes" id="UP000821866">
    <property type="component" value="Chromosome 2"/>
</dbReference>
<reference evidence="2" key="2">
    <citation type="submission" date="2021-09" db="EMBL/GenBank/DDBJ databases">
        <authorList>
            <person name="Jia N."/>
            <person name="Wang J."/>
            <person name="Shi W."/>
            <person name="Du L."/>
            <person name="Sun Y."/>
            <person name="Zhan W."/>
            <person name="Jiang J."/>
            <person name="Wang Q."/>
            <person name="Zhang B."/>
            <person name="Ji P."/>
            <person name="Sakyi L.B."/>
            <person name="Cui X."/>
            <person name="Yuan T."/>
            <person name="Jiang B."/>
            <person name="Yang W."/>
            <person name="Lam T.T.-Y."/>
            <person name="Chang Q."/>
            <person name="Ding S."/>
            <person name="Wang X."/>
            <person name="Zhu J."/>
            <person name="Ruan X."/>
            <person name="Zhao L."/>
            <person name="Wei J."/>
            <person name="Que T."/>
            <person name="Du C."/>
            <person name="Cheng J."/>
            <person name="Dai P."/>
            <person name="Han X."/>
            <person name="Huang E."/>
            <person name="Gao Y."/>
            <person name="Liu J."/>
            <person name="Shao H."/>
            <person name="Ye R."/>
            <person name="Li L."/>
            <person name="Wei W."/>
            <person name="Wang X."/>
            <person name="Wang C."/>
            <person name="Huo Q."/>
            <person name="Li W."/>
            <person name="Guo W."/>
            <person name="Chen H."/>
            <person name="Chen S."/>
            <person name="Zhou L."/>
            <person name="Zhou L."/>
            <person name="Ni X."/>
            <person name="Tian J."/>
            <person name="Zhou Y."/>
            <person name="Sheng Y."/>
            <person name="Liu T."/>
            <person name="Pan Y."/>
            <person name="Xia L."/>
            <person name="Li J."/>
            <person name="Zhao F."/>
            <person name="Cao W."/>
        </authorList>
    </citation>
    <scope>NUCLEOTIDE SEQUENCE</scope>
    <source>
        <strain evidence="2">Rmic-2018</strain>
        <tissue evidence="2">Larvae</tissue>
    </source>
</reference>
<accession>A0A9J6EGB9</accession>
<protein>
    <submittedName>
        <fullName evidence="2">Uncharacterized protein</fullName>
    </submittedName>
</protein>
<evidence type="ECO:0000256" key="1">
    <source>
        <dbReference type="SAM" id="MobiDB-lite"/>
    </source>
</evidence>
<feature type="region of interest" description="Disordered" evidence="1">
    <location>
        <begin position="154"/>
        <end position="179"/>
    </location>
</feature>
<name>A0A9J6EGB9_RHIMP</name>
<proteinExistence type="predicted"/>
<keyword evidence="3" id="KW-1185">Reference proteome</keyword>
<dbReference type="VEuPathDB" id="VectorBase:LOC119166847"/>
<sequence>MCNDIVRRFEQGPTQYGITAIALHTRGTTLPHVHVLHDCSWSNGTCRSVIFTGFVRRPNRSSIWSANASVSDLYNLVQYLNSGPRQLEYLNVGESDWGREIRDEVWDNSKVLDTSPAEFWKYCTRNFCIQLHATPMAVRRVVKTLTKYAQESVQSAENVHKQRRKDPSMAGYAKTPHRR</sequence>
<dbReference type="AlphaFoldDB" id="A0A9J6EGB9"/>
<evidence type="ECO:0000313" key="3">
    <source>
        <dbReference type="Proteomes" id="UP000821866"/>
    </source>
</evidence>
<comment type="caution">
    <text evidence="2">The sequence shown here is derived from an EMBL/GenBank/DDBJ whole genome shotgun (WGS) entry which is preliminary data.</text>
</comment>
<reference evidence="2" key="1">
    <citation type="journal article" date="2020" name="Cell">
        <title>Large-Scale Comparative Analyses of Tick Genomes Elucidate Their Genetic Diversity and Vector Capacities.</title>
        <authorList>
            <consortium name="Tick Genome and Microbiome Consortium (TIGMIC)"/>
            <person name="Jia N."/>
            <person name="Wang J."/>
            <person name="Shi W."/>
            <person name="Du L."/>
            <person name="Sun Y."/>
            <person name="Zhan W."/>
            <person name="Jiang J.F."/>
            <person name="Wang Q."/>
            <person name="Zhang B."/>
            <person name="Ji P."/>
            <person name="Bell-Sakyi L."/>
            <person name="Cui X.M."/>
            <person name="Yuan T.T."/>
            <person name="Jiang B.G."/>
            <person name="Yang W.F."/>
            <person name="Lam T.T."/>
            <person name="Chang Q.C."/>
            <person name="Ding S.J."/>
            <person name="Wang X.J."/>
            <person name="Zhu J.G."/>
            <person name="Ruan X.D."/>
            <person name="Zhao L."/>
            <person name="Wei J.T."/>
            <person name="Ye R.Z."/>
            <person name="Que T.C."/>
            <person name="Du C.H."/>
            <person name="Zhou Y.H."/>
            <person name="Cheng J.X."/>
            <person name="Dai P.F."/>
            <person name="Guo W.B."/>
            <person name="Han X.H."/>
            <person name="Huang E.J."/>
            <person name="Li L.F."/>
            <person name="Wei W."/>
            <person name="Gao Y.C."/>
            <person name="Liu J.Z."/>
            <person name="Shao H.Z."/>
            <person name="Wang X."/>
            <person name="Wang C.C."/>
            <person name="Yang T.C."/>
            <person name="Huo Q.B."/>
            <person name="Li W."/>
            <person name="Chen H.Y."/>
            <person name="Chen S.E."/>
            <person name="Zhou L.G."/>
            <person name="Ni X.B."/>
            <person name="Tian J.H."/>
            <person name="Sheng Y."/>
            <person name="Liu T."/>
            <person name="Pan Y.S."/>
            <person name="Xia L.Y."/>
            <person name="Li J."/>
            <person name="Zhao F."/>
            <person name="Cao W.C."/>
        </authorList>
    </citation>
    <scope>NUCLEOTIDE SEQUENCE</scope>
    <source>
        <strain evidence="2">Rmic-2018</strain>
    </source>
</reference>
<gene>
    <name evidence="2" type="ORF">HPB51_006014</name>
</gene>
<evidence type="ECO:0000313" key="2">
    <source>
        <dbReference type="EMBL" id="KAH8033056.1"/>
    </source>
</evidence>